<feature type="transmembrane region" description="Helical" evidence="1">
    <location>
        <begin position="90"/>
        <end position="114"/>
    </location>
</feature>
<accession>A0ABT9P2S8</accession>
<protein>
    <submittedName>
        <fullName evidence="2">ABC-2 type transport system permease protein</fullName>
    </submittedName>
</protein>
<sequence length="301" mass="31935">MPATGHSEGLEGLSVPSAPAAADGAAPGYSARRTLSLRVEARRQLTRRRTQISLGFLVALPFILVAAFSFGEPEGRNAQTALVDLATSGAANFTVFTLFVSSGFLLVVIVALFAGDTVASEASWSSLRYLLAIPVPRAALLRRKLLVALGYCAFALVLLPVVSYVVGGVFYGWAPLKTPLGGSISGSELAVRLVVAVGYIMVSLLFVAALAFLVGVYTDAPLGAVGGAVMLVILSNILDTITALGDWRRVLPTHYSLAWTDVLGPELVWNAMVRGALWSAGYAVVLLAWAWWHFERKDITS</sequence>
<dbReference type="Proteomes" id="UP001235712">
    <property type="component" value="Unassembled WGS sequence"/>
</dbReference>
<dbReference type="Pfam" id="PF12730">
    <property type="entry name" value="ABC2_membrane_4"/>
    <property type="match status" value="1"/>
</dbReference>
<evidence type="ECO:0000313" key="2">
    <source>
        <dbReference type="EMBL" id="MDP9826968.1"/>
    </source>
</evidence>
<comment type="caution">
    <text evidence="2">The sequence shown here is derived from an EMBL/GenBank/DDBJ whole genome shotgun (WGS) entry which is preliminary data.</text>
</comment>
<feature type="transmembrane region" description="Helical" evidence="1">
    <location>
        <begin position="145"/>
        <end position="173"/>
    </location>
</feature>
<reference evidence="2 3" key="1">
    <citation type="submission" date="2023-07" db="EMBL/GenBank/DDBJ databases">
        <title>Sequencing the genomes of 1000 actinobacteria strains.</title>
        <authorList>
            <person name="Klenk H.-P."/>
        </authorList>
    </citation>
    <scope>NUCLEOTIDE SEQUENCE [LARGE SCALE GENOMIC DNA]</scope>
    <source>
        <strain evidence="2 3">DSM 44388</strain>
    </source>
</reference>
<organism evidence="2 3">
    <name type="scientific">Kineosporia succinea</name>
    <dbReference type="NCBI Taxonomy" id="84632"/>
    <lineage>
        <taxon>Bacteria</taxon>
        <taxon>Bacillati</taxon>
        <taxon>Actinomycetota</taxon>
        <taxon>Actinomycetes</taxon>
        <taxon>Kineosporiales</taxon>
        <taxon>Kineosporiaceae</taxon>
        <taxon>Kineosporia</taxon>
    </lineage>
</organism>
<keyword evidence="1" id="KW-0472">Membrane</keyword>
<gene>
    <name evidence="2" type="ORF">J2S57_002717</name>
</gene>
<dbReference type="RefSeq" id="WP_307242380.1">
    <property type="nucleotide sequence ID" value="NZ_JAUSQZ010000001.1"/>
</dbReference>
<evidence type="ECO:0000313" key="3">
    <source>
        <dbReference type="Proteomes" id="UP001235712"/>
    </source>
</evidence>
<keyword evidence="1" id="KW-0812">Transmembrane</keyword>
<name>A0ABT9P2S8_9ACTN</name>
<dbReference type="EMBL" id="JAUSQZ010000001">
    <property type="protein sequence ID" value="MDP9826968.1"/>
    <property type="molecule type" value="Genomic_DNA"/>
</dbReference>
<feature type="transmembrane region" description="Helical" evidence="1">
    <location>
        <begin position="224"/>
        <end position="247"/>
    </location>
</feature>
<dbReference type="PANTHER" id="PTHR37305:SF1">
    <property type="entry name" value="MEMBRANE PROTEIN"/>
    <property type="match status" value="1"/>
</dbReference>
<keyword evidence="3" id="KW-1185">Reference proteome</keyword>
<evidence type="ECO:0000256" key="1">
    <source>
        <dbReference type="SAM" id="Phobius"/>
    </source>
</evidence>
<feature type="transmembrane region" description="Helical" evidence="1">
    <location>
        <begin position="52"/>
        <end position="70"/>
    </location>
</feature>
<proteinExistence type="predicted"/>
<feature type="transmembrane region" description="Helical" evidence="1">
    <location>
        <begin position="193"/>
        <end position="217"/>
    </location>
</feature>
<dbReference type="PANTHER" id="PTHR37305">
    <property type="entry name" value="INTEGRAL MEMBRANE PROTEIN-RELATED"/>
    <property type="match status" value="1"/>
</dbReference>
<keyword evidence="1" id="KW-1133">Transmembrane helix</keyword>
<feature type="transmembrane region" description="Helical" evidence="1">
    <location>
        <begin position="267"/>
        <end position="292"/>
    </location>
</feature>